<feature type="compositionally biased region" description="Acidic residues" evidence="1">
    <location>
        <begin position="276"/>
        <end position="294"/>
    </location>
</feature>
<dbReference type="PANTHER" id="PTHR33939">
    <property type="entry name" value="PROTEIN CBG22215"/>
    <property type="match status" value="1"/>
</dbReference>
<feature type="region of interest" description="Disordered" evidence="1">
    <location>
        <begin position="275"/>
        <end position="323"/>
    </location>
</feature>
<evidence type="ECO:0000313" key="4">
    <source>
        <dbReference type="Proteomes" id="UP001231518"/>
    </source>
</evidence>
<evidence type="ECO:0000256" key="1">
    <source>
        <dbReference type="SAM" id="MobiDB-lite"/>
    </source>
</evidence>
<evidence type="ECO:0000259" key="2">
    <source>
        <dbReference type="Pfam" id="PF13358"/>
    </source>
</evidence>
<dbReference type="Pfam" id="PF13358">
    <property type="entry name" value="DDE_3"/>
    <property type="match status" value="1"/>
</dbReference>
<sequence length="323" mass="36361">MVYDVYCFMEKEPQSEKETVKRTAEATKTSERTVRRIVKEGSKTWTDGSLKGLKKPISKGQRVVIVHAGSEAGFVPNALLLFQAGTKSGDFHDNMNFDNYTKWLRTQLIPNLPPNAVLVIDNASYHNKQYDPAPTSNAKKADMQRWLVEKGIPYEDSMLKPELYKIITLNKSKFKKYSVDQILAEHNHSVLRLPPYHPDLNPIEMAWAAIKGYVASKNVTWNITRVMKLVKEKVMLMDADEWSKLCGKVKKTEADYFKTDHIVDTVTETLIIYTGDDSDSSSDESVDSVIESEEPTPSTSSGGFSNFMPGVTLLPPDSDDDPD</sequence>
<dbReference type="EMBL" id="JARGEI010000001">
    <property type="protein sequence ID" value="KAJ8736869.1"/>
    <property type="molecule type" value="Genomic_DNA"/>
</dbReference>
<accession>A0AAD8E0T5</accession>
<protein>
    <recommendedName>
        <fullName evidence="2">Tc1-like transposase DDE domain-containing protein</fullName>
    </recommendedName>
</protein>
<dbReference type="InterPro" id="IPR038717">
    <property type="entry name" value="Tc1-like_DDE_dom"/>
</dbReference>
<dbReference type="Gene3D" id="3.30.420.10">
    <property type="entry name" value="Ribonuclease H-like superfamily/Ribonuclease H"/>
    <property type="match status" value="1"/>
</dbReference>
<dbReference type="GO" id="GO:0003676">
    <property type="term" value="F:nucleic acid binding"/>
    <property type="evidence" value="ECO:0007669"/>
    <property type="project" value="InterPro"/>
</dbReference>
<evidence type="ECO:0000313" key="3">
    <source>
        <dbReference type="EMBL" id="KAJ8736869.1"/>
    </source>
</evidence>
<dbReference type="AlphaFoldDB" id="A0AAD8E0T5"/>
<comment type="caution">
    <text evidence="3">The sequence shown here is derived from an EMBL/GenBank/DDBJ whole genome shotgun (WGS) entry which is preliminary data.</text>
</comment>
<dbReference type="PANTHER" id="PTHR33939:SF1">
    <property type="entry name" value="DUF4371 DOMAIN-CONTAINING PROTEIN"/>
    <property type="match status" value="1"/>
</dbReference>
<dbReference type="InterPro" id="IPR036397">
    <property type="entry name" value="RNaseH_sf"/>
</dbReference>
<gene>
    <name evidence="3" type="ORF">PYW07_000140</name>
</gene>
<proteinExistence type="predicted"/>
<organism evidence="3 4">
    <name type="scientific">Mythimna separata</name>
    <name type="common">Oriental armyworm</name>
    <name type="synonym">Pseudaletia separata</name>
    <dbReference type="NCBI Taxonomy" id="271217"/>
    <lineage>
        <taxon>Eukaryota</taxon>
        <taxon>Metazoa</taxon>
        <taxon>Ecdysozoa</taxon>
        <taxon>Arthropoda</taxon>
        <taxon>Hexapoda</taxon>
        <taxon>Insecta</taxon>
        <taxon>Pterygota</taxon>
        <taxon>Neoptera</taxon>
        <taxon>Endopterygota</taxon>
        <taxon>Lepidoptera</taxon>
        <taxon>Glossata</taxon>
        <taxon>Ditrysia</taxon>
        <taxon>Noctuoidea</taxon>
        <taxon>Noctuidae</taxon>
        <taxon>Noctuinae</taxon>
        <taxon>Hadenini</taxon>
        <taxon>Mythimna</taxon>
    </lineage>
</organism>
<keyword evidence="4" id="KW-1185">Reference proteome</keyword>
<reference evidence="3" key="1">
    <citation type="submission" date="2023-03" db="EMBL/GenBank/DDBJ databases">
        <title>Chromosome-level genomes of two armyworms, Mythimna separata and Mythimna loreyi, provide insights into the biosynthesis and reception of sex pheromones.</title>
        <authorList>
            <person name="Zhao H."/>
        </authorList>
    </citation>
    <scope>NUCLEOTIDE SEQUENCE</scope>
    <source>
        <strain evidence="3">BeijingLab</strain>
        <tissue evidence="3">Pupa</tissue>
    </source>
</reference>
<name>A0AAD8E0T5_MYTSE</name>
<dbReference type="Proteomes" id="UP001231518">
    <property type="component" value="Chromosome 1"/>
</dbReference>
<feature type="domain" description="Tc1-like transposase DDE" evidence="2">
    <location>
        <begin position="170"/>
        <end position="216"/>
    </location>
</feature>